<evidence type="ECO:0008006" key="3">
    <source>
        <dbReference type="Google" id="ProtNLM"/>
    </source>
</evidence>
<dbReference type="InterPro" id="IPR029039">
    <property type="entry name" value="Flavoprotein-like_sf"/>
</dbReference>
<protein>
    <recommendedName>
        <fullName evidence="3">Dialkylrecorsinol condensing enzyme</fullName>
    </recommendedName>
</protein>
<organism evidence="2">
    <name type="scientific">hydrothermal vent metagenome</name>
    <dbReference type="NCBI Taxonomy" id="652676"/>
    <lineage>
        <taxon>unclassified sequences</taxon>
        <taxon>metagenomes</taxon>
        <taxon>ecological metagenomes</taxon>
    </lineage>
</organism>
<gene>
    <name evidence="2" type="ORF">MNBD_GAMMA25-303</name>
</gene>
<accession>A0A3B1C103</accession>
<dbReference type="Gene3D" id="3.40.50.360">
    <property type="match status" value="1"/>
</dbReference>
<name>A0A3B1C103_9ZZZZ</name>
<proteinExistence type="predicted"/>
<keyword evidence="1" id="KW-1133">Transmembrane helix</keyword>
<evidence type="ECO:0000256" key="1">
    <source>
        <dbReference type="SAM" id="Phobius"/>
    </source>
</evidence>
<reference evidence="2" key="1">
    <citation type="submission" date="2018-06" db="EMBL/GenBank/DDBJ databases">
        <authorList>
            <person name="Zhirakovskaya E."/>
        </authorList>
    </citation>
    <scope>NUCLEOTIDE SEQUENCE</scope>
</reference>
<sequence length="296" mass="34303">MSKIFKVLVIYYSQTGKSKSILDCFIKPLRDQPHVVIDEVSIEPVNPYPFPWPKIYFFSIFPECVYETTVEIKEPMFNVDDDYDLIILGSQVWFLSISIPLVSFLNHAKSRILKNKPVITVLSCRKMWIYTQKRLEEYVAQLGGKLVGKVLVTAKGEQMQTLSATRDNLFDDNDKLNKKEWLASEKVLQQTEQQGKELLEAINSGVVLNGCIFNTDSEAFSNTDFSHPEKVARKSFLAWGKWMRKLSPPKSLLRYSFTVIFLFTFFFKVFVGLPLWPFIQRFKKKLKPSLAESQLK</sequence>
<feature type="transmembrane region" description="Helical" evidence="1">
    <location>
        <begin position="252"/>
        <end position="279"/>
    </location>
</feature>
<dbReference type="EMBL" id="UOFY01000052">
    <property type="protein sequence ID" value="VAX10587.1"/>
    <property type="molecule type" value="Genomic_DNA"/>
</dbReference>
<dbReference type="SUPFAM" id="SSF52218">
    <property type="entry name" value="Flavoproteins"/>
    <property type="match status" value="1"/>
</dbReference>
<evidence type="ECO:0000313" key="2">
    <source>
        <dbReference type="EMBL" id="VAX10587.1"/>
    </source>
</evidence>
<keyword evidence="1" id="KW-0812">Transmembrane</keyword>
<keyword evidence="1" id="KW-0472">Membrane</keyword>
<dbReference type="AlphaFoldDB" id="A0A3B1C103"/>